<sequence>MKTLRVGFIGSGFIAHFMAKAMKQVRNLELTAVYNRSGAQELAQFAKDNRLGNCEIYDSIEEVCQNCDAVAVLAPNFARVELVEEIVDAVEGGVELRGIICEKPLGRTIAEAQRLVELADSVNLLTAYFENQIHMRAINNALEQLQPQQKTMGSFTLARSTEEHAGPHNSWFWDPRKQGGGVLSDMGCHSIAVSRHILTPKGKAPDFLQVESVQADTSLLKWGQPQYRKKLKEEYGVDYAETPAEDFCTGLVTFRNPETDQIVKAQFTDSWMYDKQGLRITMDALGPGYAMEVNTLISPLEVFIGDDAADAVADAETALEKSTASRGLLAVQPNEADLYGYVGELEEMKNAFLDNRDAYLDWNYGLDITRICQAAYMAAEQQQTIDLTDPQVSKELDNYQSLISQGEGAQVL</sequence>
<dbReference type="SUPFAM" id="SSF55347">
    <property type="entry name" value="Glyceraldehyde-3-phosphate dehydrogenase-like, C-terminal domain"/>
    <property type="match status" value="1"/>
</dbReference>
<gene>
    <name evidence="5" type="ORF">LQ318_13660</name>
</gene>
<evidence type="ECO:0000256" key="2">
    <source>
        <dbReference type="ARBA" id="ARBA00023002"/>
    </source>
</evidence>
<name>A0ABT3Q1H4_9BACT</name>
<dbReference type="RefSeq" id="WP_265791003.1">
    <property type="nucleotide sequence ID" value="NZ_BAABRS010000004.1"/>
</dbReference>
<dbReference type="Proteomes" id="UP001207337">
    <property type="component" value="Unassembled WGS sequence"/>
</dbReference>
<dbReference type="EMBL" id="JAJNDC010000004">
    <property type="protein sequence ID" value="MCW9713952.1"/>
    <property type="molecule type" value="Genomic_DNA"/>
</dbReference>
<dbReference type="Pfam" id="PF22725">
    <property type="entry name" value="GFO_IDH_MocA_C3"/>
    <property type="match status" value="1"/>
</dbReference>
<dbReference type="InterPro" id="IPR036291">
    <property type="entry name" value="NAD(P)-bd_dom_sf"/>
</dbReference>
<dbReference type="Gene3D" id="3.40.50.720">
    <property type="entry name" value="NAD(P)-binding Rossmann-like Domain"/>
    <property type="match status" value="1"/>
</dbReference>
<feature type="domain" description="Gfo/Idh/MocA-like oxidoreductase N-terminal" evidence="3">
    <location>
        <begin position="4"/>
        <end position="123"/>
    </location>
</feature>
<organism evidence="5 6">
    <name type="scientific">Fodinibius salicampi</name>
    <dbReference type="NCBI Taxonomy" id="1920655"/>
    <lineage>
        <taxon>Bacteria</taxon>
        <taxon>Pseudomonadati</taxon>
        <taxon>Balneolota</taxon>
        <taxon>Balneolia</taxon>
        <taxon>Balneolales</taxon>
        <taxon>Balneolaceae</taxon>
        <taxon>Fodinibius</taxon>
    </lineage>
</organism>
<dbReference type="SUPFAM" id="SSF51735">
    <property type="entry name" value="NAD(P)-binding Rossmann-fold domains"/>
    <property type="match status" value="1"/>
</dbReference>
<protein>
    <submittedName>
        <fullName evidence="5">Gfo/Idh/MocA family oxidoreductase</fullName>
    </submittedName>
</protein>
<evidence type="ECO:0000259" key="4">
    <source>
        <dbReference type="Pfam" id="PF22725"/>
    </source>
</evidence>
<dbReference type="InterPro" id="IPR000683">
    <property type="entry name" value="Gfo/Idh/MocA-like_OxRdtase_N"/>
</dbReference>
<dbReference type="PANTHER" id="PTHR43708">
    <property type="entry name" value="CONSERVED EXPRESSED OXIDOREDUCTASE (EUROFUNG)"/>
    <property type="match status" value="1"/>
</dbReference>
<dbReference type="Pfam" id="PF01408">
    <property type="entry name" value="GFO_IDH_MocA"/>
    <property type="match status" value="1"/>
</dbReference>
<evidence type="ECO:0000256" key="1">
    <source>
        <dbReference type="ARBA" id="ARBA00010928"/>
    </source>
</evidence>
<dbReference type="InterPro" id="IPR055170">
    <property type="entry name" value="GFO_IDH_MocA-like_dom"/>
</dbReference>
<dbReference type="PANTHER" id="PTHR43708:SF5">
    <property type="entry name" value="CONSERVED EXPRESSED OXIDOREDUCTASE (EUROFUNG)-RELATED"/>
    <property type="match status" value="1"/>
</dbReference>
<keyword evidence="2" id="KW-0560">Oxidoreductase</keyword>
<evidence type="ECO:0000259" key="3">
    <source>
        <dbReference type="Pfam" id="PF01408"/>
    </source>
</evidence>
<dbReference type="InterPro" id="IPR051317">
    <property type="entry name" value="Gfo/Idh/MocA_oxidoreduct"/>
</dbReference>
<feature type="domain" description="GFO/IDH/MocA-like oxidoreductase" evidence="4">
    <location>
        <begin position="150"/>
        <end position="274"/>
    </location>
</feature>
<dbReference type="Gene3D" id="3.30.360.10">
    <property type="entry name" value="Dihydrodipicolinate Reductase, domain 2"/>
    <property type="match status" value="1"/>
</dbReference>
<comment type="similarity">
    <text evidence="1">Belongs to the Gfo/Idh/MocA family.</text>
</comment>
<comment type="caution">
    <text evidence="5">The sequence shown here is derived from an EMBL/GenBank/DDBJ whole genome shotgun (WGS) entry which is preliminary data.</text>
</comment>
<proteinExistence type="inferred from homology"/>
<accession>A0ABT3Q1H4</accession>
<evidence type="ECO:0000313" key="5">
    <source>
        <dbReference type="EMBL" id="MCW9713952.1"/>
    </source>
</evidence>
<evidence type="ECO:0000313" key="6">
    <source>
        <dbReference type="Proteomes" id="UP001207337"/>
    </source>
</evidence>
<keyword evidence="6" id="KW-1185">Reference proteome</keyword>
<reference evidence="5 6" key="1">
    <citation type="submission" date="2021-11" db="EMBL/GenBank/DDBJ databases">
        <title>Aliifidinibius sp. nov., a new bacterium isolated from saline soil.</title>
        <authorList>
            <person name="Galisteo C."/>
            <person name="De La Haba R."/>
            <person name="Sanchez-Porro C."/>
            <person name="Ventosa A."/>
        </authorList>
    </citation>
    <scope>NUCLEOTIDE SEQUENCE [LARGE SCALE GENOMIC DNA]</scope>
    <source>
        <strain evidence="5 6">KACC 190600</strain>
    </source>
</reference>